<organism evidence="6 7">
    <name type="scientific">Phytophthora cactorum</name>
    <dbReference type="NCBI Taxonomy" id="29920"/>
    <lineage>
        <taxon>Eukaryota</taxon>
        <taxon>Sar</taxon>
        <taxon>Stramenopiles</taxon>
        <taxon>Oomycota</taxon>
        <taxon>Peronosporomycetes</taxon>
        <taxon>Peronosporales</taxon>
        <taxon>Peronosporaceae</taxon>
        <taxon>Phytophthora</taxon>
    </lineage>
</organism>
<accession>A0A329RHA0</accession>
<evidence type="ECO:0000313" key="2">
    <source>
        <dbReference type="EMBL" id="KAG2833944.1"/>
    </source>
</evidence>
<dbReference type="EMBL" id="RCML01001217">
    <property type="protein sequence ID" value="KAG2964386.1"/>
    <property type="molecule type" value="Genomic_DNA"/>
</dbReference>
<dbReference type="EMBL" id="RCMI01001243">
    <property type="protein sequence ID" value="KAG2887912.1"/>
    <property type="molecule type" value="Genomic_DNA"/>
</dbReference>
<evidence type="ECO:0000313" key="4">
    <source>
        <dbReference type="EMBL" id="KAG2964386.1"/>
    </source>
</evidence>
<name>A0A329RHA0_9STRA</name>
<keyword evidence="7" id="KW-1185">Reference proteome</keyword>
<evidence type="ECO:0000313" key="7">
    <source>
        <dbReference type="Proteomes" id="UP000251314"/>
    </source>
</evidence>
<dbReference type="Proteomes" id="UP000774804">
    <property type="component" value="Unassembled WGS sequence"/>
</dbReference>
<evidence type="ECO:0000313" key="5">
    <source>
        <dbReference type="EMBL" id="KAG6949442.1"/>
    </source>
</evidence>
<reference evidence="2" key="2">
    <citation type="submission" date="2018-10" db="EMBL/GenBank/DDBJ databases">
        <title>Effector identification in a new, highly contiguous assembly of the strawberry crown rot pathogen Phytophthora cactorum.</title>
        <authorList>
            <person name="Armitage A.D."/>
            <person name="Nellist C.F."/>
            <person name="Bates H."/>
            <person name="Vickerstaff R.J."/>
            <person name="Harrison R.J."/>
        </authorList>
    </citation>
    <scope>NUCLEOTIDE SEQUENCE</scope>
    <source>
        <strain evidence="2">15-7</strain>
        <strain evidence="3">4032</strain>
        <strain evidence="4">P415</strain>
    </source>
</reference>
<reference evidence="5" key="3">
    <citation type="submission" date="2021-01" db="EMBL/GenBank/DDBJ databases">
        <title>Phytophthora aleatoria, a newly-described species from Pinus radiata is distinct from Phytophthora cactorum isolates based on comparative genomics.</title>
        <authorList>
            <person name="Mcdougal R."/>
            <person name="Panda P."/>
            <person name="Williams N."/>
            <person name="Studholme D.J."/>
        </authorList>
    </citation>
    <scope>NUCLEOTIDE SEQUENCE</scope>
    <source>
        <strain evidence="5">NZFS 3830</strain>
    </source>
</reference>
<feature type="compositionally biased region" description="Polar residues" evidence="1">
    <location>
        <begin position="24"/>
        <end position="51"/>
    </location>
</feature>
<evidence type="ECO:0000256" key="1">
    <source>
        <dbReference type="SAM" id="MobiDB-lite"/>
    </source>
</evidence>
<dbReference type="EMBL" id="RCMG01001186">
    <property type="protein sequence ID" value="KAG2833944.1"/>
    <property type="molecule type" value="Genomic_DNA"/>
</dbReference>
<feature type="compositionally biased region" description="Basic residues" evidence="1">
    <location>
        <begin position="14"/>
        <end position="23"/>
    </location>
</feature>
<feature type="region of interest" description="Disordered" evidence="1">
    <location>
        <begin position="1"/>
        <end position="60"/>
    </location>
</feature>
<protein>
    <submittedName>
        <fullName evidence="6">Uncharacterized protein</fullName>
    </submittedName>
</protein>
<dbReference type="Proteomes" id="UP000735874">
    <property type="component" value="Unassembled WGS sequence"/>
</dbReference>
<sequence>MAGEVRQNANAVKITKRTLKPHKATQTTKQSPQASVIQDAYPQTQAPQDAYTSHLRLGRR</sequence>
<dbReference type="EMBL" id="MJFZ01000990">
    <property type="protein sequence ID" value="RAW23800.1"/>
    <property type="molecule type" value="Genomic_DNA"/>
</dbReference>
<dbReference type="AlphaFoldDB" id="A0A329RHA0"/>
<dbReference type="Proteomes" id="UP000251314">
    <property type="component" value="Unassembled WGS sequence"/>
</dbReference>
<reference evidence="6 7" key="1">
    <citation type="submission" date="2018-01" db="EMBL/GenBank/DDBJ databases">
        <title>Draft genome of the strawberry crown rot pathogen Phytophthora cactorum.</title>
        <authorList>
            <person name="Armitage A.D."/>
            <person name="Lysoe E."/>
            <person name="Nellist C.F."/>
            <person name="Harrison R.J."/>
            <person name="Brurberg M.B."/>
        </authorList>
    </citation>
    <scope>NUCLEOTIDE SEQUENCE [LARGE SCALE GENOMIC DNA]</scope>
    <source>
        <strain evidence="6 7">10300</strain>
    </source>
</reference>
<evidence type="ECO:0000313" key="6">
    <source>
        <dbReference type="EMBL" id="RAW23800.1"/>
    </source>
</evidence>
<comment type="caution">
    <text evidence="6">The sequence shown here is derived from an EMBL/GenBank/DDBJ whole genome shotgun (WGS) entry which is preliminary data.</text>
</comment>
<evidence type="ECO:0000313" key="3">
    <source>
        <dbReference type="EMBL" id="KAG2887912.1"/>
    </source>
</evidence>
<dbReference type="VEuPathDB" id="FungiDB:PC110_g19774"/>
<dbReference type="OrthoDB" id="10277743at2759"/>
<dbReference type="Proteomes" id="UP000697107">
    <property type="component" value="Unassembled WGS sequence"/>
</dbReference>
<dbReference type="EMBL" id="JAENGZ010001250">
    <property type="protein sequence ID" value="KAG6949442.1"/>
    <property type="molecule type" value="Genomic_DNA"/>
</dbReference>
<gene>
    <name evidence="5" type="ORF">JG687_00014858</name>
    <name evidence="6" type="ORF">PC110_g19774</name>
    <name evidence="2" type="ORF">PC113_g20487</name>
    <name evidence="3" type="ORF">PC115_g20200</name>
    <name evidence="4" type="ORF">PC118_g20347</name>
</gene>
<proteinExistence type="predicted"/>
<dbReference type="Proteomes" id="UP000688947">
    <property type="component" value="Unassembled WGS sequence"/>
</dbReference>